<dbReference type="Pfam" id="PF24301">
    <property type="entry name" value="FraC"/>
    <property type="match status" value="1"/>
</dbReference>
<name>A0A1U7GYB9_9CYAN</name>
<feature type="transmembrane region" description="Helical" evidence="1">
    <location>
        <begin position="152"/>
        <end position="175"/>
    </location>
</feature>
<feature type="transmembrane region" description="Helical" evidence="1">
    <location>
        <begin position="12"/>
        <end position="34"/>
    </location>
</feature>
<proteinExistence type="predicted"/>
<sequence length="178" mass="20407">MLDFPLLPKVLPLGAILFSFLFLLISIPLEAYILNSVLKFDKKTSSFYAICMNLFSNVIGWAIFFLIEPLLSIRLRTGLINLMFFNQISPTLFNLMILIAFIVFFGTFLVKSLVLRVALISLTDFWQKQPDSAPQKFSSRRDFKRKLQTKNIFTSVLIANALSYTVVVIVLFLILRIV</sequence>
<dbReference type="InterPro" id="IPR054663">
    <property type="entry name" value="FraC"/>
</dbReference>
<gene>
    <name evidence="2" type="ORF">NIES592_14930</name>
</gene>
<keyword evidence="1" id="KW-1133">Transmembrane helix</keyword>
<keyword evidence="3" id="KW-1185">Reference proteome</keyword>
<evidence type="ECO:0000313" key="2">
    <source>
        <dbReference type="EMBL" id="OKH13355.1"/>
    </source>
</evidence>
<protein>
    <submittedName>
        <fullName evidence="2">Filament integrity protein fraC</fullName>
    </submittedName>
</protein>
<dbReference type="EMBL" id="MRCA01000007">
    <property type="protein sequence ID" value="OKH13355.1"/>
    <property type="molecule type" value="Genomic_DNA"/>
</dbReference>
<dbReference type="RefSeq" id="WP_062247732.1">
    <property type="nucleotide sequence ID" value="NZ_MRCA01000007.1"/>
</dbReference>
<dbReference type="OrthoDB" id="454780at2"/>
<accession>A0A1U7GYB9</accession>
<evidence type="ECO:0000313" key="3">
    <source>
        <dbReference type="Proteomes" id="UP000186391"/>
    </source>
</evidence>
<dbReference type="AlphaFoldDB" id="A0A1U7GYB9"/>
<keyword evidence="1" id="KW-0472">Membrane</keyword>
<evidence type="ECO:0000256" key="1">
    <source>
        <dbReference type="SAM" id="Phobius"/>
    </source>
</evidence>
<feature type="transmembrane region" description="Helical" evidence="1">
    <location>
        <begin position="87"/>
        <end position="110"/>
    </location>
</feature>
<keyword evidence="1" id="KW-0812">Transmembrane</keyword>
<reference evidence="2 3" key="1">
    <citation type="submission" date="2016-11" db="EMBL/GenBank/DDBJ databases">
        <title>Draft Genome Sequences of Nine Cyanobacterial Strains from Diverse Habitats.</title>
        <authorList>
            <person name="Zhu T."/>
            <person name="Hou S."/>
            <person name="Lu X."/>
            <person name="Hess W.R."/>
        </authorList>
    </citation>
    <scope>NUCLEOTIDE SEQUENCE [LARGE SCALE GENOMIC DNA]</scope>
    <source>
        <strain evidence="2 3">NIES-592</strain>
    </source>
</reference>
<comment type="caution">
    <text evidence="2">The sequence shown here is derived from an EMBL/GenBank/DDBJ whole genome shotgun (WGS) entry which is preliminary data.</text>
</comment>
<dbReference type="Proteomes" id="UP000186391">
    <property type="component" value="Unassembled WGS sequence"/>
</dbReference>
<dbReference type="NCBIfam" id="NF045624">
    <property type="entry name" value="filament_FraC"/>
    <property type="match status" value="1"/>
</dbReference>
<organism evidence="2 3">
    <name type="scientific">Fischerella major NIES-592</name>
    <dbReference type="NCBI Taxonomy" id="210994"/>
    <lineage>
        <taxon>Bacteria</taxon>
        <taxon>Bacillati</taxon>
        <taxon>Cyanobacteriota</taxon>
        <taxon>Cyanophyceae</taxon>
        <taxon>Nostocales</taxon>
        <taxon>Hapalosiphonaceae</taxon>
        <taxon>Fischerella</taxon>
    </lineage>
</organism>
<feature type="transmembrane region" description="Helical" evidence="1">
    <location>
        <begin position="46"/>
        <end position="67"/>
    </location>
</feature>